<organism evidence="1 2">
    <name type="scientific">Edwardsiella ictaluri (strain 93-146)</name>
    <dbReference type="NCBI Taxonomy" id="634503"/>
    <lineage>
        <taxon>Bacteria</taxon>
        <taxon>Pseudomonadati</taxon>
        <taxon>Pseudomonadota</taxon>
        <taxon>Gammaproteobacteria</taxon>
        <taxon>Enterobacterales</taxon>
        <taxon>Hafniaceae</taxon>
        <taxon>Edwardsiella</taxon>
    </lineage>
</organism>
<protein>
    <submittedName>
        <fullName evidence="1">Uncharacterized protein</fullName>
    </submittedName>
</protein>
<evidence type="ECO:0000313" key="1">
    <source>
        <dbReference type="EMBL" id="ACR70462.1"/>
    </source>
</evidence>
<gene>
    <name evidence="1" type="ordered locus">NT01EI_3323</name>
</gene>
<reference evidence="1 2" key="2">
    <citation type="journal article" date="2012" name="J. Bacteriol.">
        <title>Genome Sequence of Edwardsiella ictaluri 93-146, a Strain Associated with a Natural Channel Catfish Outbreak of Enteric Septicemia of Catfish.</title>
        <authorList>
            <person name="Williams M.L."/>
            <person name="Gillaspy A.F."/>
            <person name="Dyer D.W."/>
            <person name="Thune R.L."/>
            <person name="Waldbieser G.C."/>
            <person name="Schuster S.C."/>
            <person name="Gipson J."/>
            <person name="Zaitshik J."/>
            <person name="Landry C."/>
            <person name="Banes M.M."/>
            <person name="Lawrence M.L."/>
        </authorList>
    </citation>
    <scope>NUCLEOTIDE SEQUENCE [LARGE SCALE GENOMIC DNA]</scope>
    <source>
        <strain evidence="1 2">93-146</strain>
    </source>
</reference>
<name>C5B934_EDWI9</name>
<sequence>MENNLLGATSSDKFETVIEKIKNSDKTLGSVGGSVGGKIVTDTAAGIINKTTADITGAIGGSVISGVIEEKTLSKQGKR</sequence>
<dbReference type="AlphaFoldDB" id="C5B934"/>
<proteinExistence type="predicted"/>
<dbReference type="HOGENOM" id="CLU_2600478_0_0_6"/>
<dbReference type="Proteomes" id="UP000001485">
    <property type="component" value="Chromosome"/>
</dbReference>
<dbReference type="KEGG" id="eic:NT01EI_3323"/>
<dbReference type="GeneID" id="69540181"/>
<dbReference type="EMBL" id="CP001600">
    <property type="protein sequence ID" value="ACR70462.1"/>
    <property type="molecule type" value="Genomic_DNA"/>
</dbReference>
<accession>C5B934</accession>
<reference evidence="2" key="1">
    <citation type="submission" date="2009-03" db="EMBL/GenBank/DDBJ databases">
        <title>Complete genome sequence of Edwardsiella ictaluri 93-146.</title>
        <authorList>
            <person name="Williams M.L."/>
            <person name="Gillaspy A.F."/>
            <person name="Dyer D.W."/>
            <person name="Thune R.L."/>
            <person name="Waldbieser G.C."/>
            <person name="Schuster S.C."/>
            <person name="Gipson J."/>
            <person name="Zaitshik J."/>
            <person name="Landry C."/>
            <person name="Lawrence M.L."/>
        </authorList>
    </citation>
    <scope>NUCLEOTIDE SEQUENCE [LARGE SCALE GENOMIC DNA]</scope>
    <source>
        <strain evidence="2">93-146</strain>
    </source>
</reference>
<evidence type="ECO:0000313" key="2">
    <source>
        <dbReference type="Proteomes" id="UP000001485"/>
    </source>
</evidence>
<dbReference type="RefSeq" id="WP_015872539.1">
    <property type="nucleotide sequence ID" value="NC_012779.2"/>
</dbReference>